<dbReference type="InterPro" id="IPR023209">
    <property type="entry name" value="DAO"/>
</dbReference>
<sequence>MAEDGKSEMVESTKSLPTLDDLEGGNLTPVRIEPDLEIRTITGLRPYRSSGFMVRKEERNGKSVIHNYGHGGGGITLSWGSSHLATQLAGSVAGKSCAVIGGGVMGLSTARLLQLHGAAVTLYTRDLPPETTSNIAGAQWWPVSVFSPDRRTEAFSRQFIDAANFSHRYFQNLVGPRWGVRWLPNYYLSDAEPENGWLSGPGGVLHHLQIDLQDFGPGEHIFPANYVRRFHTMLIEPATYLATLLSEVRGAGAQIVVREFASESEILSLPENLIFNCSGLGSGGLFDDPELMPIKGQLSVLMPQPDVGYNLISDLLYMFPRTDGVILGGTFDRGRSDLAVDPADRQRILTGHQRLFDQMAKNQQAVRNQSAGI</sequence>
<dbReference type="Gene3D" id="3.40.50.720">
    <property type="entry name" value="NAD(P)-binding Rossmann-like Domain"/>
    <property type="match status" value="2"/>
</dbReference>
<evidence type="ECO:0000256" key="5">
    <source>
        <dbReference type="ARBA" id="ARBA00023002"/>
    </source>
</evidence>
<dbReference type="GO" id="GO:0019478">
    <property type="term" value="P:D-amino acid catabolic process"/>
    <property type="evidence" value="ECO:0007669"/>
    <property type="project" value="TreeGrafter"/>
</dbReference>
<dbReference type="Proteomes" id="UP000603141">
    <property type="component" value="Unassembled WGS sequence"/>
</dbReference>
<comment type="caution">
    <text evidence="11">The sequence shown here is derived from an EMBL/GenBank/DDBJ whole genome shotgun (WGS) entry which is preliminary data.</text>
</comment>
<evidence type="ECO:0000256" key="3">
    <source>
        <dbReference type="ARBA" id="ARBA00022630"/>
    </source>
</evidence>
<keyword evidence="12" id="KW-1185">Reference proteome</keyword>
<evidence type="ECO:0000256" key="2">
    <source>
        <dbReference type="ARBA" id="ARBA00006730"/>
    </source>
</evidence>
<evidence type="ECO:0000256" key="1">
    <source>
        <dbReference type="ARBA" id="ARBA00001974"/>
    </source>
</evidence>
<feature type="compositionally biased region" description="Basic and acidic residues" evidence="9">
    <location>
        <begin position="1"/>
        <end position="11"/>
    </location>
</feature>
<dbReference type="GO" id="GO:0003884">
    <property type="term" value="F:D-amino-acid oxidase activity"/>
    <property type="evidence" value="ECO:0007669"/>
    <property type="project" value="UniProtKB-EC"/>
</dbReference>
<evidence type="ECO:0000313" key="11">
    <source>
        <dbReference type="EMBL" id="MBK1883520.1"/>
    </source>
</evidence>
<gene>
    <name evidence="11" type="ORF">JIN85_13920</name>
</gene>
<dbReference type="EC" id="1.4.3.3" evidence="6"/>
<feature type="region of interest" description="Disordered" evidence="9">
    <location>
        <begin position="1"/>
        <end position="27"/>
    </location>
</feature>
<comment type="catalytic activity">
    <reaction evidence="8">
        <text>a D-alpha-amino acid + O2 + H2O = a 2-oxocarboxylate + H2O2 + NH4(+)</text>
        <dbReference type="Rhea" id="RHEA:21816"/>
        <dbReference type="ChEBI" id="CHEBI:15377"/>
        <dbReference type="ChEBI" id="CHEBI:15379"/>
        <dbReference type="ChEBI" id="CHEBI:16240"/>
        <dbReference type="ChEBI" id="CHEBI:28938"/>
        <dbReference type="ChEBI" id="CHEBI:35179"/>
        <dbReference type="ChEBI" id="CHEBI:59871"/>
        <dbReference type="EC" id="1.4.3.3"/>
    </reaction>
    <physiologicalReaction direction="left-to-right" evidence="8">
        <dbReference type="Rhea" id="RHEA:21817"/>
    </physiologicalReaction>
</comment>
<keyword evidence="4" id="KW-0274">FAD</keyword>
<evidence type="ECO:0000256" key="4">
    <source>
        <dbReference type="ARBA" id="ARBA00022827"/>
    </source>
</evidence>
<dbReference type="GO" id="GO:0005737">
    <property type="term" value="C:cytoplasm"/>
    <property type="evidence" value="ECO:0007669"/>
    <property type="project" value="TreeGrafter"/>
</dbReference>
<comment type="similarity">
    <text evidence="2">Belongs to the DAMOX/DASOX family.</text>
</comment>
<protein>
    <recommendedName>
        <fullName evidence="7">D-amino-acid oxidase</fullName>
        <ecNumber evidence="6">1.4.3.3</ecNumber>
    </recommendedName>
</protein>
<dbReference type="InterPro" id="IPR036188">
    <property type="entry name" value="FAD/NAD-bd_sf"/>
</dbReference>
<keyword evidence="5" id="KW-0560">Oxidoreductase</keyword>
<comment type="cofactor">
    <cofactor evidence="1">
        <name>FAD</name>
        <dbReference type="ChEBI" id="CHEBI:57692"/>
    </cofactor>
</comment>
<name>A0A934VWQ3_9BACT</name>
<keyword evidence="3" id="KW-0285">Flavoprotein</keyword>
<evidence type="ECO:0000313" key="12">
    <source>
        <dbReference type="Proteomes" id="UP000603141"/>
    </source>
</evidence>
<dbReference type="EMBL" id="JAENIJ010000022">
    <property type="protein sequence ID" value="MBK1883520.1"/>
    <property type="molecule type" value="Genomic_DNA"/>
</dbReference>
<evidence type="ECO:0000256" key="8">
    <source>
        <dbReference type="ARBA" id="ARBA00049547"/>
    </source>
</evidence>
<dbReference type="AlphaFoldDB" id="A0A934VWQ3"/>
<dbReference type="PANTHER" id="PTHR11530">
    <property type="entry name" value="D-AMINO ACID OXIDASE"/>
    <property type="match status" value="1"/>
</dbReference>
<dbReference type="Gene3D" id="3.30.9.10">
    <property type="entry name" value="D-Amino Acid Oxidase, subunit A, domain 2"/>
    <property type="match status" value="1"/>
</dbReference>
<evidence type="ECO:0000256" key="7">
    <source>
        <dbReference type="ARBA" id="ARBA00039751"/>
    </source>
</evidence>
<proteinExistence type="inferred from homology"/>
<dbReference type="Pfam" id="PF01266">
    <property type="entry name" value="DAO"/>
    <property type="match status" value="1"/>
</dbReference>
<dbReference type="SUPFAM" id="SSF51905">
    <property type="entry name" value="FAD/NAD(P)-binding domain"/>
    <property type="match status" value="1"/>
</dbReference>
<feature type="domain" description="FAD dependent oxidoreductase" evidence="10">
    <location>
        <begin position="98"/>
        <end position="361"/>
    </location>
</feature>
<reference evidence="11" key="1">
    <citation type="submission" date="2021-01" db="EMBL/GenBank/DDBJ databases">
        <title>Modified the classification status of verrucomicrobia.</title>
        <authorList>
            <person name="Feng X."/>
        </authorList>
    </citation>
    <scope>NUCLEOTIDE SEQUENCE</scope>
    <source>
        <strain evidence="11">KCTC 22041</strain>
    </source>
</reference>
<dbReference type="InterPro" id="IPR006076">
    <property type="entry name" value="FAD-dep_OxRdtase"/>
</dbReference>
<dbReference type="PANTHER" id="PTHR11530:SF11">
    <property type="entry name" value="D-ASPARTATE OXIDASE"/>
    <property type="match status" value="1"/>
</dbReference>
<accession>A0A934VWQ3</accession>
<evidence type="ECO:0000259" key="10">
    <source>
        <dbReference type="Pfam" id="PF01266"/>
    </source>
</evidence>
<organism evidence="11 12">
    <name type="scientific">Luteolibacter pohnpeiensis</name>
    <dbReference type="NCBI Taxonomy" id="454153"/>
    <lineage>
        <taxon>Bacteria</taxon>
        <taxon>Pseudomonadati</taxon>
        <taxon>Verrucomicrobiota</taxon>
        <taxon>Verrucomicrobiia</taxon>
        <taxon>Verrucomicrobiales</taxon>
        <taxon>Verrucomicrobiaceae</taxon>
        <taxon>Luteolibacter</taxon>
    </lineage>
</organism>
<evidence type="ECO:0000256" key="9">
    <source>
        <dbReference type="SAM" id="MobiDB-lite"/>
    </source>
</evidence>
<dbReference type="RefSeq" id="WP_200271748.1">
    <property type="nucleotide sequence ID" value="NZ_JAENIJ010000022.1"/>
</dbReference>
<evidence type="ECO:0000256" key="6">
    <source>
        <dbReference type="ARBA" id="ARBA00039101"/>
    </source>
</evidence>
<dbReference type="GO" id="GO:0071949">
    <property type="term" value="F:FAD binding"/>
    <property type="evidence" value="ECO:0007669"/>
    <property type="project" value="InterPro"/>
</dbReference>